<organism evidence="2 3">
    <name type="scientific">Segatella copri</name>
    <dbReference type="NCBI Taxonomy" id="165179"/>
    <lineage>
        <taxon>Bacteria</taxon>
        <taxon>Pseudomonadati</taxon>
        <taxon>Bacteroidota</taxon>
        <taxon>Bacteroidia</taxon>
        <taxon>Bacteroidales</taxon>
        <taxon>Prevotellaceae</taxon>
        <taxon>Segatella</taxon>
    </lineage>
</organism>
<dbReference type="Proteomes" id="UP000450161">
    <property type="component" value="Unassembled WGS sequence"/>
</dbReference>
<dbReference type="SUPFAM" id="SSF55729">
    <property type="entry name" value="Acyl-CoA N-acyltransferases (Nat)"/>
    <property type="match status" value="1"/>
</dbReference>
<dbReference type="EMBL" id="VUNF01000001">
    <property type="protein sequence ID" value="MST76222.1"/>
    <property type="molecule type" value="Genomic_DNA"/>
</dbReference>
<feature type="domain" description="N-acetyltransferase" evidence="1">
    <location>
        <begin position="73"/>
        <end position="241"/>
    </location>
</feature>
<keyword evidence="2" id="KW-0808">Transferase</keyword>
<dbReference type="CDD" id="cd04301">
    <property type="entry name" value="NAT_SF"/>
    <property type="match status" value="1"/>
</dbReference>
<dbReference type="Gene3D" id="3.40.630.30">
    <property type="match status" value="1"/>
</dbReference>
<evidence type="ECO:0000313" key="2">
    <source>
        <dbReference type="EMBL" id="MST76222.1"/>
    </source>
</evidence>
<gene>
    <name evidence="2" type="ORF">FYJ72_00565</name>
</gene>
<evidence type="ECO:0000259" key="1">
    <source>
        <dbReference type="PROSITE" id="PS51186"/>
    </source>
</evidence>
<protein>
    <submittedName>
        <fullName evidence="2">GNAT family N-acetyltransferase</fullName>
    </submittedName>
</protein>
<dbReference type="InterPro" id="IPR016181">
    <property type="entry name" value="Acyl_CoA_acyltransferase"/>
</dbReference>
<dbReference type="AlphaFoldDB" id="A0A6I2TTV7"/>
<proteinExistence type="predicted"/>
<name>A0A6I2TTV7_9BACT</name>
<dbReference type="PROSITE" id="PS51186">
    <property type="entry name" value="GNAT"/>
    <property type="match status" value="1"/>
</dbReference>
<dbReference type="InterPro" id="IPR000182">
    <property type="entry name" value="GNAT_dom"/>
</dbReference>
<evidence type="ECO:0000313" key="3">
    <source>
        <dbReference type="Proteomes" id="UP000450161"/>
    </source>
</evidence>
<sequence>MPSLLSSTSAWRRIIFTRLPCKKQRKTAQNEQRTRKTEENEQKSEVFPPFFSLIRFFLLILHPNNKSVINMKTNFRPAYIKDFAACWKVIDQARQSMIESGRHQWTEEYPSEKDIRKDIENGNAFVLTVNEEVVVYGAVILNGEPKYKKLVGNWITDGDYYVIHRFATLPSFQREGLARIFISKVNSMCEVEKIPSIKVDTNFDNTPMINLLSSMGFCICGRVNYGGNRGQRFAFEKLSIAMEPAE</sequence>
<dbReference type="Pfam" id="PF00583">
    <property type="entry name" value="Acetyltransf_1"/>
    <property type="match status" value="1"/>
</dbReference>
<dbReference type="GO" id="GO:0016747">
    <property type="term" value="F:acyltransferase activity, transferring groups other than amino-acyl groups"/>
    <property type="evidence" value="ECO:0007669"/>
    <property type="project" value="InterPro"/>
</dbReference>
<accession>A0A6I2TTV7</accession>
<reference evidence="2 3" key="1">
    <citation type="submission" date="2019-08" db="EMBL/GenBank/DDBJ databases">
        <title>In-depth cultivation of the pig gut microbiome towards novel bacterial diversity and tailored functional studies.</title>
        <authorList>
            <person name="Wylensek D."/>
            <person name="Hitch T.C.A."/>
            <person name="Clavel T."/>
        </authorList>
    </citation>
    <scope>NUCLEOTIDE SEQUENCE [LARGE SCALE GENOMIC DNA]</scope>
    <source>
        <strain evidence="2 3">LKV-178-WT-2C</strain>
    </source>
</reference>
<comment type="caution">
    <text evidence="2">The sequence shown here is derived from an EMBL/GenBank/DDBJ whole genome shotgun (WGS) entry which is preliminary data.</text>
</comment>